<keyword evidence="4 5" id="KW-0413">Isomerase</keyword>
<evidence type="ECO:0000259" key="7">
    <source>
        <dbReference type="PROSITE" id="PS50072"/>
    </source>
</evidence>
<dbReference type="EMBL" id="HBEL01030249">
    <property type="protein sequence ID" value="CAD8417950.1"/>
    <property type="molecule type" value="Transcribed_RNA"/>
</dbReference>
<dbReference type="PROSITE" id="PS00170">
    <property type="entry name" value="CSA_PPIASE_1"/>
    <property type="match status" value="1"/>
</dbReference>
<evidence type="ECO:0000256" key="4">
    <source>
        <dbReference type="ARBA" id="ARBA00023235"/>
    </source>
</evidence>
<dbReference type="PRINTS" id="PR00153">
    <property type="entry name" value="CSAPPISMRASE"/>
</dbReference>
<dbReference type="AlphaFoldDB" id="A0A7S0CAI0"/>
<accession>A0A7S0CAI0</accession>
<dbReference type="InterPro" id="IPR002130">
    <property type="entry name" value="Cyclophilin-type_PPIase_dom"/>
</dbReference>
<dbReference type="PROSITE" id="PS50059">
    <property type="entry name" value="FKBP_PPIASE"/>
    <property type="match status" value="1"/>
</dbReference>
<evidence type="ECO:0000256" key="3">
    <source>
        <dbReference type="ARBA" id="ARBA00023110"/>
    </source>
</evidence>
<evidence type="ECO:0000256" key="2">
    <source>
        <dbReference type="ARBA" id="ARBA00013194"/>
    </source>
</evidence>
<feature type="domain" description="PPIase cyclophilin-type" evidence="7">
    <location>
        <begin position="310"/>
        <end position="474"/>
    </location>
</feature>
<organism evidence="8">
    <name type="scientific">Proboscia inermis</name>
    <dbReference type="NCBI Taxonomy" id="420281"/>
    <lineage>
        <taxon>Eukaryota</taxon>
        <taxon>Sar</taxon>
        <taxon>Stramenopiles</taxon>
        <taxon>Ochrophyta</taxon>
        <taxon>Bacillariophyta</taxon>
        <taxon>Coscinodiscophyceae</taxon>
        <taxon>Rhizosoleniophycidae</taxon>
        <taxon>Rhizosoleniales</taxon>
        <taxon>Rhizosoleniaceae</taxon>
        <taxon>Proboscia</taxon>
    </lineage>
</organism>
<evidence type="ECO:0000256" key="5">
    <source>
        <dbReference type="PROSITE-ProRule" id="PRU00277"/>
    </source>
</evidence>
<dbReference type="PROSITE" id="PS50072">
    <property type="entry name" value="CSA_PPIASE_2"/>
    <property type="match status" value="1"/>
</dbReference>
<comment type="catalytic activity">
    <reaction evidence="1 5">
        <text>[protein]-peptidylproline (omega=180) = [protein]-peptidylproline (omega=0)</text>
        <dbReference type="Rhea" id="RHEA:16237"/>
        <dbReference type="Rhea" id="RHEA-COMP:10747"/>
        <dbReference type="Rhea" id="RHEA-COMP:10748"/>
        <dbReference type="ChEBI" id="CHEBI:83833"/>
        <dbReference type="ChEBI" id="CHEBI:83834"/>
        <dbReference type="EC" id="5.2.1.8"/>
    </reaction>
</comment>
<dbReference type="SMART" id="SM00028">
    <property type="entry name" value="TPR"/>
    <property type="match status" value="2"/>
</dbReference>
<protein>
    <recommendedName>
        <fullName evidence="2 5">peptidylprolyl isomerase</fullName>
        <ecNumber evidence="2 5">5.2.1.8</ecNumber>
    </recommendedName>
</protein>
<proteinExistence type="predicted"/>
<reference evidence="8" key="1">
    <citation type="submission" date="2021-01" db="EMBL/GenBank/DDBJ databases">
        <authorList>
            <person name="Corre E."/>
            <person name="Pelletier E."/>
            <person name="Niang G."/>
            <person name="Scheremetjew M."/>
            <person name="Finn R."/>
            <person name="Kale V."/>
            <person name="Holt S."/>
            <person name="Cochrane G."/>
            <person name="Meng A."/>
            <person name="Brown T."/>
            <person name="Cohen L."/>
        </authorList>
    </citation>
    <scope>NUCLEOTIDE SEQUENCE</scope>
    <source>
        <strain evidence="8">CCAP1064/1</strain>
    </source>
</reference>
<dbReference type="SUPFAM" id="SSF54534">
    <property type="entry name" value="FKBP-like"/>
    <property type="match status" value="1"/>
</dbReference>
<evidence type="ECO:0000259" key="6">
    <source>
        <dbReference type="PROSITE" id="PS50059"/>
    </source>
</evidence>
<dbReference type="GO" id="GO:0005737">
    <property type="term" value="C:cytoplasm"/>
    <property type="evidence" value="ECO:0007669"/>
    <property type="project" value="TreeGrafter"/>
</dbReference>
<dbReference type="PANTHER" id="PTHR11071">
    <property type="entry name" value="PEPTIDYL-PROLYL CIS-TRANS ISOMERASE"/>
    <property type="match status" value="1"/>
</dbReference>
<keyword evidence="3 5" id="KW-0697">Rotamase</keyword>
<dbReference type="InterPro" id="IPR011990">
    <property type="entry name" value="TPR-like_helical_dom_sf"/>
</dbReference>
<name>A0A7S0CAI0_9STRA</name>
<evidence type="ECO:0000256" key="1">
    <source>
        <dbReference type="ARBA" id="ARBA00000971"/>
    </source>
</evidence>
<evidence type="ECO:0000313" key="8">
    <source>
        <dbReference type="EMBL" id="CAD8417950.1"/>
    </source>
</evidence>
<dbReference type="InterPro" id="IPR029000">
    <property type="entry name" value="Cyclophilin-like_dom_sf"/>
</dbReference>
<dbReference type="Gene3D" id="1.25.40.10">
    <property type="entry name" value="Tetratricopeptide repeat domain"/>
    <property type="match status" value="1"/>
</dbReference>
<dbReference type="Gene3D" id="2.40.100.10">
    <property type="entry name" value="Cyclophilin-like"/>
    <property type="match status" value="1"/>
</dbReference>
<sequence>MDTEDIDVSIAKDGGILKRITQHAPDDAEGPPFKGAQVTAHYTGTLASDGSQFDSSRDRGKPFVFEIGLGQVIKGWDEGFGSMKVGEKAILTIRQDYGYGPAGQGPQIPGNATLVFDVELIGFKEKLKERHEMNDEEKQEMALKLKGEGTSLFTSKSFVTAAEKYMEAADYAADEDDIEDELPDDIRTLYVACLSNAAMCFSKVGDWSTATDACNKAMKVDKSNIKVLYRRGMARLNLGFHDDAKKDLMAAYKIDETNKDVRRGLAQLKKAVAAFKKKEKETFGGIFGKVSMYDDKSGIIAPSKDNPCVFFDINHGEEKLGRIVMQLYQDITPRTAENFRCLCTGEKGDGKLGKPLHFKGCSFHRVIKDFMIQGGDFTAGNGTGGESIYGEKFADENFKVKHTKGGLLSMANSGPGTNGSQFFITSRETPHLDDKHVVFGEVIEGLDIVKKIEDVEKGSGDKPVVDIAITDCGEVKK</sequence>
<dbReference type="InterPro" id="IPR019734">
    <property type="entry name" value="TPR_rpt"/>
</dbReference>
<dbReference type="InterPro" id="IPR001179">
    <property type="entry name" value="PPIase_FKBP_dom"/>
</dbReference>
<feature type="domain" description="PPIase FKBP-type" evidence="6">
    <location>
        <begin position="35"/>
        <end position="124"/>
    </location>
</feature>
<dbReference type="Pfam" id="PF00254">
    <property type="entry name" value="FKBP_C"/>
    <property type="match status" value="1"/>
</dbReference>
<dbReference type="InterPro" id="IPR046357">
    <property type="entry name" value="PPIase_dom_sf"/>
</dbReference>
<dbReference type="SUPFAM" id="SSF50891">
    <property type="entry name" value="Cyclophilin-like"/>
    <property type="match status" value="1"/>
</dbReference>
<dbReference type="SUPFAM" id="SSF48452">
    <property type="entry name" value="TPR-like"/>
    <property type="match status" value="1"/>
</dbReference>
<dbReference type="GO" id="GO:0003755">
    <property type="term" value="F:peptidyl-prolyl cis-trans isomerase activity"/>
    <property type="evidence" value="ECO:0007669"/>
    <property type="project" value="UniProtKB-KW"/>
</dbReference>
<dbReference type="GO" id="GO:0006457">
    <property type="term" value="P:protein folding"/>
    <property type="evidence" value="ECO:0007669"/>
    <property type="project" value="InterPro"/>
</dbReference>
<dbReference type="CDD" id="cd01926">
    <property type="entry name" value="cyclophilin_ABH_like"/>
    <property type="match status" value="1"/>
</dbReference>
<dbReference type="Pfam" id="PF00160">
    <property type="entry name" value="Pro_isomerase"/>
    <property type="match status" value="1"/>
</dbReference>
<dbReference type="FunFam" id="3.10.50.40:FF:000006">
    <property type="entry name" value="Peptidyl-prolyl cis-trans isomerase"/>
    <property type="match status" value="1"/>
</dbReference>
<dbReference type="InterPro" id="IPR020892">
    <property type="entry name" value="Cyclophilin-type_PPIase_CS"/>
</dbReference>
<dbReference type="FunFam" id="2.40.100.10:FF:000022">
    <property type="entry name" value="Peptidyl-prolyl cis-trans isomerase CYP95"/>
    <property type="match status" value="1"/>
</dbReference>
<dbReference type="Gene3D" id="3.10.50.40">
    <property type="match status" value="1"/>
</dbReference>
<dbReference type="EC" id="5.2.1.8" evidence="2 5"/>
<dbReference type="GO" id="GO:0016018">
    <property type="term" value="F:cyclosporin A binding"/>
    <property type="evidence" value="ECO:0007669"/>
    <property type="project" value="TreeGrafter"/>
</dbReference>
<gene>
    <name evidence="8" type="ORF">PINE0816_LOCUS14085</name>
</gene>
<dbReference type="PANTHER" id="PTHR11071:SF552">
    <property type="entry name" value="PEPTIDYL-PROLYL CIS-TRANS ISOMERASE CYP26-1"/>
    <property type="match status" value="1"/>
</dbReference>